<evidence type="ECO:0000256" key="1">
    <source>
        <dbReference type="SAM" id="MobiDB-lite"/>
    </source>
</evidence>
<dbReference type="Proteomes" id="UP001066276">
    <property type="component" value="Chromosome 7"/>
</dbReference>
<sequence length="156" mass="16196">MEGEYVEAVLSLLKKAGCMDLVRQEALAALRPARKAAQRVAAAVMACSPPRSSTRAEQVRRPGRAPAAKSSRMVSKAAGLKKGFRVLTHGGRGGAGGGRARAAKGRELRDSSKLSGPPTPRGAQGRAPVPVKADTEGEVQSGGRGAVLSALGFWRR</sequence>
<reference evidence="2" key="1">
    <citation type="journal article" date="2022" name="bioRxiv">
        <title>Sequencing and chromosome-scale assembly of the giantPleurodeles waltlgenome.</title>
        <authorList>
            <person name="Brown T."/>
            <person name="Elewa A."/>
            <person name="Iarovenko S."/>
            <person name="Subramanian E."/>
            <person name="Araus A.J."/>
            <person name="Petzold A."/>
            <person name="Susuki M."/>
            <person name="Suzuki K.-i.T."/>
            <person name="Hayashi T."/>
            <person name="Toyoda A."/>
            <person name="Oliveira C."/>
            <person name="Osipova E."/>
            <person name="Leigh N.D."/>
            <person name="Simon A."/>
            <person name="Yun M.H."/>
        </authorList>
    </citation>
    <scope>NUCLEOTIDE SEQUENCE</scope>
    <source>
        <strain evidence="2">20211129_DDA</strain>
        <tissue evidence="2">Liver</tissue>
    </source>
</reference>
<protein>
    <submittedName>
        <fullName evidence="2">Uncharacterized protein</fullName>
    </submittedName>
</protein>
<proteinExistence type="predicted"/>
<evidence type="ECO:0000313" key="2">
    <source>
        <dbReference type="EMBL" id="KAJ1126882.1"/>
    </source>
</evidence>
<feature type="compositionally biased region" description="Gly residues" evidence="1">
    <location>
        <begin position="90"/>
        <end position="99"/>
    </location>
</feature>
<gene>
    <name evidence="2" type="ORF">NDU88_005288</name>
</gene>
<feature type="region of interest" description="Disordered" evidence="1">
    <location>
        <begin position="49"/>
        <end position="144"/>
    </location>
</feature>
<organism evidence="2 3">
    <name type="scientific">Pleurodeles waltl</name>
    <name type="common">Iberian ribbed newt</name>
    <dbReference type="NCBI Taxonomy" id="8319"/>
    <lineage>
        <taxon>Eukaryota</taxon>
        <taxon>Metazoa</taxon>
        <taxon>Chordata</taxon>
        <taxon>Craniata</taxon>
        <taxon>Vertebrata</taxon>
        <taxon>Euteleostomi</taxon>
        <taxon>Amphibia</taxon>
        <taxon>Batrachia</taxon>
        <taxon>Caudata</taxon>
        <taxon>Salamandroidea</taxon>
        <taxon>Salamandridae</taxon>
        <taxon>Pleurodelinae</taxon>
        <taxon>Pleurodeles</taxon>
    </lineage>
</organism>
<dbReference type="AlphaFoldDB" id="A0AAV7PEY5"/>
<evidence type="ECO:0000313" key="3">
    <source>
        <dbReference type="Proteomes" id="UP001066276"/>
    </source>
</evidence>
<name>A0AAV7PEY5_PLEWA</name>
<dbReference type="EMBL" id="JANPWB010000011">
    <property type="protein sequence ID" value="KAJ1126882.1"/>
    <property type="molecule type" value="Genomic_DNA"/>
</dbReference>
<accession>A0AAV7PEY5</accession>
<comment type="caution">
    <text evidence="2">The sequence shown here is derived from an EMBL/GenBank/DDBJ whole genome shotgun (WGS) entry which is preliminary data.</text>
</comment>
<keyword evidence="3" id="KW-1185">Reference proteome</keyword>